<evidence type="ECO:0000313" key="4">
    <source>
        <dbReference type="EMBL" id="KAK7042352.1"/>
    </source>
</evidence>
<evidence type="ECO:0000256" key="1">
    <source>
        <dbReference type="SAM" id="SignalP"/>
    </source>
</evidence>
<keyword evidence="5" id="KW-1185">Reference proteome</keyword>
<dbReference type="Pfam" id="PF25581">
    <property type="entry name" value="AsqO_C"/>
    <property type="match status" value="1"/>
</dbReference>
<evidence type="ECO:0008006" key="6">
    <source>
        <dbReference type="Google" id="ProtNLM"/>
    </source>
</evidence>
<evidence type="ECO:0000259" key="3">
    <source>
        <dbReference type="Pfam" id="PF25581"/>
    </source>
</evidence>
<dbReference type="EMBL" id="JAWWNJ010000013">
    <property type="protein sequence ID" value="KAK7042352.1"/>
    <property type="molecule type" value="Genomic_DNA"/>
</dbReference>
<proteinExistence type="predicted"/>
<name>A0AAW0CT64_9AGAR</name>
<dbReference type="SUPFAM" id="SSF159245">
    <property type="entry name" value="AttH-like"/>
    <property type="match status" value="1"/>
</dbReference>
<evidence type="ECO:0000259" key="2">
    <source>
        <dbReference type="Pfam" id="PF24137"/>
    </source>
</evidence>
<feature type="chain" id="PRO_5043373393" description="Hydroxyneurosporene synthase" evidence="1">
    <location>
        <begin position="21"/>
        <end position="374"/>
    </location>
</feature>
<dbReference type="InterPro" id="IPR056402">
    <property type="entry name" value="DA_N"/>
</dbReference>
<feature type="signal peptide" evidence="1">
    <location>
        <begin position="1"/>
        <end position="20"/>
    </location>
</feature>
<keyword evidence="1" id="KW-0732">Signal</keyword>
<feature type="domain" description="Diels-Alderase N-terminal" evidence="2">
    <location>
        <begin position="22"/>
        <end position="224"/>
    </location>
</feature>
<gene>
    <name evidence="4" type="ORF">R3P38DRAFT_3448230</name>
</gene>
<comment type="caution">
    <text evidence="4">The sequence shown here is derived from an EMBL/GenBank/DDBJ whole genome shotgun (WGS) entry which is preliminary data.</text>
</comment>
<dbReference type="Proteomes" id="UP001362999">
    <property type="component" value="Unassembled WGS sequence"/>
</dbReference>
<dbReference type="Pfam" id="PF24137">
    <property type="entry name" value="DA_N"/>
    <property type="match status" value="1"/>
</dbReference>
<protein>
    <recommendedName>
        <fullName evidence="6">Hydroxyneurosporene synthase</fullName>
    </recommendedName>
</protein>
<sequence>MAPLSLLSTILLATASFSQGRQVFHVPSTIQNGASIAQFEYSSQLDAPKLSTVNGSVFDWWYFDVVSADPDNLATAVVILYTTSHDAFPFLDPFDGALPAQIVVTFPNGTLVSTQLLADSATIIAEDDYSSGEWDGTGIKWSGQSLGYTVTIDSPIAGVKGSITFQPAAPAHLPCAPVQAGETLEVAPHIGWSNAIPDSEASVNLVINGTSLAFEGIGYHDKNWSDEPFFAHVASWYWGHAHVGPYSLVWFDFLDLTGKEFVSAYVAQDGKIVTATCAADSISVRPTGPGNGSMYPPVVSIPNPAGYHISLDLGLEKGRMEADVHILGNLVELGDSPVYGRFIANVSARIVSPSGVNGAEFQGMALCEQFKLTN</sequence>
<organism evidence="4 5">
    <name type="scientific">Favolaschia claudopus</name>
    <dbReference type="NCBI Taxonomy" id="2862362"/>
    <lineage>
        <taxon>Eukaryota</taxon>
        <taxon>Fungi</taxon>
        <taxon>Dikarya</taxon>
        <taxon>Basidiomycota</taxon>
        <taxon>Agaricomycotina</taxon>
        <taxon>Agaricomycetes</taxon>
        <taxon>Agaricomycetidae</taxon>
        <taxon>Agaricales</taxon>
        <taxon>Marasmiineae</taxon>
        <taxon>Mycenaceae</taxon>
        <taxon>Favolaschia</taxon>
    </lineage>
</organism>
<dbReference type="InterPro" id="IPR057722">
    <property type="entry name" value="AsqO/PenF-like_C"/>
</dbReference>
<accession>A0AAW0CT64</accession>
<evidence type="ECO:0000313" key="5">
    <source>
        <dbReference type="Proteomes" id="UP001362999"/>
    </source>
</evidence>
<feature type="domain" description="AsqO/PenF-like C-terminal" evidence="3">
    <location>
        <begin position="232"/>
        <end position="371"/>
    </location>
</feature>
<dbReference type="AlphaFoldDB" id="A0AAW0CT64"/>
<reference evidence="4 5" key="1">
    <citation type="journal article" date="2024" name="J Genomics">
        <title>Draft genome sequencing and assembly of Favolaschia claudopus CIRM-BRFM 2984 isolated from oak limbs.</title>
        <authorList>
            <person name="Navarro D."/>
            <person name="Drula E."/>
            <person name="Chaduli D."/>
            <person name="Cazenave R."/>
            <person name="Ahrendt S."/>
            <person name="Wang J."/>
            <person name="Lipzen A."/>
            <person name="Daum C."/>
            <person name="Barry K."/>
            <person name="Grigoriev I.V."/>
            <person name="Favel A."/>
            <person name="Rosso M.N."/>
            <person name="Martin F."/>
        </authorList>
    </citation>
    <scope>NUCLEOTIDE SEQUENCE [LARGE SCALE GENOMIC DNA]</scope>
    <source>
        <strain evidence="4 5">CIRM-BRFM 2984</strain>
    </source>
</reference>